<keyword evidence="1" id="KW-1133">Transmembrane helix</keyword>
<dbReference type="OrthoDB" id="3685619at2"/>
<dbReference type="InterPro" id="IPR046675">
    <property type="entry name" value="DUF6545"/>
</dbReference>
<feature type="transmembrane region" description="Helical" evidence="1">
    <location>
        <begin position="30"/>
        <end position="47"/>
    </location>
</feature>
<sequence>MTSLIVTIALWVITLWRVPTVRESRRKRSLWVAFAAMAMAMTLRVNGVENVIDTGTGISGLSLLLKHYAGLVSCAAVLGFVTGLTSRDHERPRIGRYQLAAAVTAVALSIIFAMMPSIGSSDFMDNAAGQLMPSVYLLVFFSYLCTAMAAATVRFWQARDSAHRMLRIGLTVLATGSGLGAAYAGYRIAFVLTRLVGTLPGGDDPWIAVSDAMKYLAILLIVIGCSLPAAELTGRHYRHWLALHQLRPLWGAVTAAAPQIVLDRPSRLTDLTDPRDLRMRVVRRAGEIRDAALMLRGWTDTDLPHAVQALSEADLSGIPVQAAAEAALLRMALANRQQATPDATAPGTTTRNLLSGGDDFDTELAWLRHVANAFEHPAVIRAAQRMNTVRATS</sequence>
<dbReference type="AlphaFoldDB" id="A0A238XHN6"/>
<reference evidence="3 4" key="1">
    <citation type="submission" date="2017-06" db="EMBL/GenBank/DDBJ databases">
        <authorList>
            <person name="Kim H.J."/>
            <person name="Triplett B.A."/>
        </authorList>
    </citation>
    <scope>NUCLEOTIDE SEQUENCE [LARGE SCALE GENOMIC DNA]</scope>
    <source>
        <strain evidence="3 4">DSM 43151</strain>
    </source>
</reference>
<feature type="domain" description="DUF6545" evidence="2">
    <location>
        <begin position="238"/>
        <end position="375"/>
    </location>
</feature>
<feature type="transmembrane region" description="Helical" evidence="1">
    <location>
        <begin position="168"/>
        <end position="192"/>
    </location>
</feature>
<evidence type="ECO:0000313" key="3">
    <source>
        <dbReference type="EMBL" id="SNR58202.1"/>
    </source>
</evidence>
<name>A0A238XHN6_9ACTN</name>
<gene>
    <name evidence="3" type="ORF">SAMN06264365_103450</name>
</gene>
<feature type="transmembrane region" description="Helical" evidence="1">
    <location>
        <begin position="97"/>
        <end position="115"/>
    </location>
</feature>
<dbReference type="RefSeq" id="WP_089293053.1">
    <property type="nucleotide sequence ID" value="NZ_BOMU01000041.1"/>
</dbReference>
<feature type="transmembrane region" description="Helical" evidence="1">
    <location>
        <begin position="212"/>
        <end position="230"/>
    </location>
</feature>
<keyword evidence="1" id="KW-0812">Transmembrane</keyword>
<dbReference type="EMBL" id="FZNR01000003">
    <property type="protein sequence ID" value="SNR58202.1"/>
    <property type="molecule type" value="Genomic_DNA"/>
</dbReference>
<evidence type="ECO:0000256" key="1">
    <source>
        <dbReference type="SAM" id="Phobius"/>
    </source>
</evidence>
<keyword evidence="4" id="KW-1185">Reference proteome</keyword>
<accession>A0A238XHN6</accession>
<proteinExistence type="predicted"/>
<evidence type="ECO:0000313" key="4">
    <source>
        <dbReference type="Proteomes" id="UP000198415"/>
    </source>
</evidence>
<feature type="transmembrane region" description="Helical" evidence="1">
    <location>
        <begin position="67"/>
        <end position="85"/>
    </location>
</feature>
<protein>
    <recommendedName>
        <fullName evidence="2">DUF6545 domain-containing protein</fullName>
    </recommendedName>
</protein>
<dbReference type="Pfam" id="PF20182">
    <property type="entry name" value="DUF6545"/>
    <property type="match status" value="1"/>
</dbReference>
<organism evidence="3 4">
    <name type="scientific">Actinoplanes regularis</name>
    <dbReference type="NCBI Taxonomy" id="52697"/>
    <lineage>
        <taxon>Bacteria</taxon>
        <taxon>Bacillati</taxon>
        <taxon>Actinomycetota</taxon>
        <taxon>Actinomycetes</taxon>
        <taxon>Micromonosporales</taxon>
        <taxon>Micromonosporaceae</taxon>
        <taxon>Actinoplanes</taxon>
    </lineage>
</organism>
<dbReference type="Proteomes" id="UP000198415">
    <property type="component" value="Unassembled WGS sequence"/>
</dbReference>
<dbReference type="InterPro" id="IPR050039">
    <property type="entry name" value="MAB_1171c-like"/>
</dbReference>
<feature type="transmembrane region" description="Helical" evidence="1">
    <location>
        <begin position="135"/>
        <end position="156"/>
    </location>
</feature>
<evidence type="ECO:0000259" key="2">
    <source>
        <dbReference type="Pfam" id="PF20182"/>
    </source>
</evidence>
<keyword evidence="1" id="KW-0472">Membrane</keyword>
<dbReference type="NCBIfam" id="NF042915">
    <property type="entry name" value="MAB_1171c_fam"/>
    <property type="match status" value="1"/>
</dbReference>